<dbReference type="InterPro" id="IPR032710">
    <property type="entry name" value="NTF2-like_dom_sf"/>
</dbReference>
<sequence length="134" mass="15220">MHTHDSVESQISKAIQAALVEIQNRWEDGDIDGVVELFDPFAVIGGEGEAETVEGRTAIYKRFAEIIDATIPINVRARDIRDVGESCAASWIDWKVKDKQTEEIICFKSLTVWAKSNPRWVIVADMFIRDLWRA</sequence>
<proteinExistence type="predicted"/>
<keyword evidence="2" id="KW-1185">Reference proteome</keyword>
<accession>A0A1H1JVQ2</accession>
<reference evidence="2" key="1">
    <citation type="submission" date="2016-10" db="EMBL/GenBank/DDBJ databases">
        <authorList>
            <person name="Varghese N."/>
            <person name="Submissions S."/>
        </authorList>
    </citation>
    <scope>NUCLEOTIDE SEQUENCE [LARGE SCALE GENOMIC DNA]</scope>
    <source>
        <strain evidence="2">GAS106B</strain>
    </source>
</reference>
<dbReference type="RefSeq" id="WP_171910393.1">
    <property type="nucleotide sequence ID" value="NZ_FNKP01000004.1"/>
</dbReference>
<evidence type="ECO:0000313" key="2">
    <source>
        <dbReference type="Proteomes" id="UP000183487"/>
    </source>
</evidence>
<evidence type="ECO:0000313" key="1">
    <source>
        <dbReference type="EMBL" id="SDR53799.1"/>
    </source>
</evidence>
<dbReference type="Proteomes" id="UP000183487">
    <property type="component" value="Unassembled WGS sequence"/>
</dbReference>
<dbReference type="AlphaFoldDB" id="A0A1H1JVQ2"/>
<organism evidence="1 2">
    <name type="scientific">Paraburkholderia fungorum</name>
    <dbReference type="NCBI Taxonomy" id="134537"/>
    <lineage>
        <taxon>Bacteria</taxon>
        <taxon>Pseudomonadati</taxon>
        <taxon>Pseudomonadota</taxon>
        <taxon>Betaproteobacteria</taxon>
        <taxon>Burkholderiales</taxon>
        <taxon>Burkholderiaceae</taxon>
        <taxon>Paraburkholderia</taxon>
    </lineage>
</organism>
<name>A0A1H1JVQ2_9BURK</name>
<gene>
    <name evidence="1" type="ORF">SAMN05443245_7271</name>
</gene>
<dbReference type="EMBL" id="FNKP01000004">
    <property type="protein sequence ID" value="SDR53799.1"/>
    <property type="molecule type" value="Genomic_DNA"/>
</dbReference>
<dbReference type="SUPFAM" id="SSF54427">
    <property type="entry name" value="NTF2-like"/>
    <property type="match status" value="1"/>
</dbReference>
<protein>
    <submittedName>
        <fullName evidence="1">SnoaL-like domain-containing protein</fullName>
    </submittedName>
</protein>
<dbReference type="Gene3D" id="3.10.450.50">
    <property type="match status" value="1"/>
</dbReference>